<evidence type="ECO:0008006" key="3">
    <source>
        <dbReference type="Google" id="ProtNLM"/>
    </source>
</evidence>
<dbReference type="STRING" id="630626.EBL_c04960"/>
<dbReference type="Proteomes" id="UP000001955">
    <property type="component" value="Chromosome"/>
</dbReference>
<keyword evidence="2" id="KW-1185">Reference proteome</keyword>
<name>I2B518_SHIBC</name>
<protein>
    <recommendedName>
        <fullName evidence="3">Glycosyltransferase</fullName>
    </recommendedName>
</protein>
<dbReference type="KEGG" id="ebt:EBL_c04960"/>
<dbReference type="CDD" id="cd00761">
    <property type="entry name" value="Glyco_tranf_GTA_type"/>
    <property type="match status" value="1"/>
</dbReference>
<dbReference type="Gene3D" id="3.90.550.10">
    <property type="entry name" value="Spore Coat Polysaccharide Biosynthesis Protein SpsA, Chain A"/>
    <property type="match status" value="1"/>
</dbReference>
<dbReference type="HOGENOM" id="CLU_076555_0_0_6"/>
<dbReference type="RefSeq" id="WP_014715765.1">
    <property type="nucleotide sequence ID" value="NC_017910.1"/>
</dbReference>
<accession>I2B518</accession>
<proteinExistence type="predicted"/>
<sequence>MLLHVMKNVVRPFYRYFKKKRLFILTNKLDLINKSSKVNINEMSNKLDDVIVSLTTHGQRIDTVHITIESILNGDFVPKRLILWLDNAQVYNNLPESLSRLKKRGVEIFLTKNYGPHTKYYPYIKLNLSEGYLVTADDDIIYPKNWLSLLYKYGNNKKGVIFCFRAHEIKFKETGEFDNYNLWKPCQTILPSVKYFATGVSGVIYPPEFQKMLYDEGEDFISKCPKADDVWLHYVAYKNDYKIQQIGKKSKHFPMVAGTEQYGLWNNNVALNDNDNQINKTYSKYEMHDILLRSNKK</sequence>
<dbReference type="OrthoDB" id="5465469at2"/>
<dbReference type="eggNOG" id="COG1216">
    <property type="taxonomic scope" value="Bacteria"/>
</dbReference>
<gene>
    <name evidence="1" type="ordered locus">EBL_c04960</name>
</gene>
<dbReference type="EMBL" id="CP001560">
    <property type="protein sequence ID" value="AFJ45622.1"/>
    <property type="molecule type" value="Genomic_DNA"/>
</dbReference>
<evidence type="ECO:0000313" key="1">
    <source>
        <dbReference type="EMBL" id="AFJ45622.1"/>
    </source>
</evidence>
<evidence type="ECO:0000313" key="2">
    <source>
        <dbReference type="Proteomes" id="UP000001955"/>
    </source>
</evidence>
<dbReference type="AlphaFoldDB" id="I2B518"/>
<dbReference type="SUPFAM" id="SSF53448">
    <property type="entry name" value="Nucleotide-diphospho-sugar transferases"/>
    <property type="match status" value="1"/>
</dbReference>
<reference evidence="1 2" key="1">
    <citation type="journal article" date="2012" name="J. Bacteriol.">
        <title>Complete genome sequence of the B12-producing Shimwellia blattae strain DSM 4481, isolated from a cockroach.</title>
        <authorList>
            <person name="Brzuszkiewicz E."/>
            <person name="Waschkowitz T."/>
            <person name="Wiezer A."/>
            <person name="Daniel R."/>
        </authorList>
    </citation>
    <scope>NUCLEOTIDE SEQUENCE [LARGE SCALE GENOMIC DNA]</scope>
    <source>
        <strain evidence="2">ATCC 29907 / DSM 4481 / JCM 1650 / NBRC 105725 / CDC 9005-74</strain>
    </source>
</reference>
<organism evidence="1 2">
    <name type="scientific">Shimwellia blattae (strain ATCC 29907 / DSM 4481 / JCM 1650 / NBRC 105725 / CDC 9005-74)</name>
    <name type="common">Escherichia blattae</name>
    <dbReference type="NCBI Taxonomy" id="630626"/>
    <lineage>
        <taxon>Bacteria</taxon>
        <taxon>Pseudomonadati</taxon>
        <taxon>Pseudomonadota</taxon>
        <taxon>Gammaproteobacteria</taxon>
        <taxon>Enterobacterales</taxon>
        <taxon>Enterobacteriaceae</taxon>
        <taxon>Shimwellia</taxon>
    </lineage>
</organism>
<dbReference type="InterPro" id="IPR029044">
    <property type="entry name" value="Nucleotide-diphossugar_trans"/>
</dbReference>